<name>A0A229UUC3_9BACL</name>
<dbReference type="PANTHER" id="PTHR43616:SF3">
    <property type="entry name" value="HYDROXYCARBOXYLATE DEHYDROGENASE A"/>
    <property type="match status" value="1"/>
</dbReference>
<keyword evidence="5" id="KW-0520">NAD</keyword>
<comment type="caution">
    <text evidence="7">The sequence shown here is derived from an EMBL/GenBank/DDBJ whole genome shotgun (WGS) entry which is preliminary data.</text>
</comment>
<dbReference type="InterPro" id="IPR001670">
    <property type="entry name" value="ADH_Fe/GldA"/>
</dbReference>
<proteinExistence type="inferred from homology"/>
<feature type="binding site" evidence="4">
    <location>
        <position position="170"/>
    </location>
    <ligand>
        <name>glycerol</name>
        <dbReference type="ChEBI" id="CHEBI:17754"/>
    </ligand>
</feature>
<dbReference type="InterPro" id="IPR018211">
    <property type="entry name" value="ADH_Fe_CS"/>
</dbReference>
<dbReference type="Gene3D" id="3.40.50.1970">
    <property type="match status" value="1"/>
</dbReference>
<dbReference type="PANTHER" id="PTHR43616">
    <property type="entry name" value="GLYCEROL DEHYDROGENASE"/>
    <property type="match status" value="1"/>
</dbReference>
<evidence type="ECO:0000256" key="5">
    <source>
        <dbReference type="PIRSR" id="PIRSR000112-3"/>
    </source>
</evidence>
<dbReference type="Pfam" id="PF00465">
    <property type="entry name" value="Fe-ADH"/>
    <property type="match status" value="1"/>
</dbReference>
<organism evidence="7 8">
    <name type="scientific">Paenibacillus rigui</name>
    <dbReference type="NCBI Taxonomy" id="554312"/>
    <lineage>
        <taxon>Bacteria</taxon>
        <taxon>Bacillati</taxon>
        <taxon>Bacillota</taxon>
        <taxon>Bacilli</taxon>
        <taxon>Bacillales</taxon>
        <taxon>Paenibacillaceae</taxon>
        <taxon>Paenibacillus</taxon>
    </lineage>
</organism>
<feature type="binding site" evidence="5">
    <location>
        <position position="130"/>
    </location>
    <ligand>
        <name>NAD(+)</name>
        <dbReference type="ChEBI" id="CHEBI:57540"/>
    </ligand>
</feature>
<protein>
    <submittedName>
        <fullName evidence="7">Glycerol dehydrogenase</fullName>
    </submittedName>
</protein>
<dbReference type="EMBL" id="NMQW01000012">
    <property type="protein sequence ID" value="OXM86765.1"/>
    <property type="molecule type" value="Genomic_DNA"/>
</dbReference>
<evidence type="ECO:0000313" key="8">
    <source>
        <dbReference type="Proteomes" id="UP000215509"/>
    </source>
</evidence>
<gene>
    <name evidence="7" type="ORF">CF651_07900</name>
</gene>
<keyword evidence="8" id="KW-1185">Reference proteome</keyword>
<dbReference type="PIRSF" id="PIRSF000112">
    <property type="entry name" value="Glycerol_dehydrogenase"/>
    <property type="match status" value="1"/>
</dbReference>
<dbReference type="GO" id="GO:0046872">
    <property type="term" value="F:metal ion binding"/>
    <property type="evidence" value="ECO:0007669"/>
    <property type="project" value="UniProtKB-KW"/>
</dbReference>
<sequence length="369" mass="39078">MITIKSPKKYWNEPGVLSKSGPLIAEIGRRALIIAGNKALEAVKPSFLISLEEAGLSYSIAPYGGKVTTEDIEQFAETATEYQADVIIGVGGGKVLDLSKAVGGRRSLPVVAVPTIAATCASWAAVTVVYDQQGRSSRYLLNDRSPELLFADTGVLASAPKRFLASGIGDTIVKWYEIGVNNNDAPDGLDVRLGTQIGKLALDRLRVHALDAYQAAGTGEVTPALQETVDAIIVLAGLAGTVQGTTARAGIAHSIHNSLTHIPETGTTLHGEKVAYGLLTQVILEGRPVEEIDELALWLHKLGLPITLKELGIEQDPAAVAADIARRVKLPEGSSQGLSFEVHEGAIALAIQKADEWGTRIIHEAYSKS</sequence>
<accession>A0A229UUC3</accession>
<keyword evidence="2 4" id="KW-0479">Metal-binding</keyword>
<reference evidence="7 8" key="1">
    <citation type="submission" date="2017-07" db="EMBL/GenBank/DDBJ databases">
        <title>Genome sequencing and assembly of Paenibacillus rigui.</title>
        <authorList>
            <person name="Mayilraj S."/>
        </authorList>
    </citation>
    <scope>NUCLEOTIDE SEQUENCE [LARGE SCALE GENOMIC DNA]</scope>
    <source>
        <strain evidence="7 8">JCM 16352</strain>
    </source>
</reference>
<evidence type="ECO:0000256" key="1">
    <source>
        <dbReference type="ARBA" id="ARBA00007358"/>
    </source>
</evidence>
<dbReference type="Gene3D" id="1.20.1090.10">
    <property type="entry name" value="Dehydroquinate synthase-like - alpha domain"/>
    <property type="match status" value="1"/>
</dbReference>
<feature type="domain" description="Alcohol dehydrogenase iron-type/glycerol dehydrogenase GldA" evidence="6">
    <location>
        <begin position="7"/>
        <end position="152"/>
    </location>
</feature>
<dbReference type="GO" id="GO:0016614">
    <property type="term" value="F:oxidoreductase activity, acting on CH-OH group of donors"/>
    <property type="evidence" value="ECO:0007669"/>
    <property type="project" value="InterPro"/>
</dbReference>
<dbReference type="InterPro" id="IPR016205">
    <property type="entry name" value="Glycerol_DH"/>
</dbReference>
<dbReference type="RefSeq" id="WP_094014314.1">
    <property type="nucleotide sequence ID" value="NZ_NMQW01000012.1"/>
</dbReference>
<evidence type="ECO:0000259" key="6">
    <source>
        <dbReference type="Pfam" id="PF00465"/>
    </source>
</evidence>
<keyword evidence="4" id="KW-0862">Zinc</keyword>
<comment type="similarity">
    <text evidence="1">Belongs to the iron-containing alcohol dehydrogenase family.</text>
</comment>
<dbReference type="AlphaFoldDB" id="A0A229UUC3"/>
<dbReference type="PROSITE" id="PS00913">
    <property type="entry name" value="ADH_IRON_1"/>
    <property type="match status" value="1"/>
</dbReference>
<dbReference type="CDD" id="cd08550">
    <property type="entry name" value="GlyDH-like"/>
    <property type="match status" value="1"/>
</dbReference>
<feature type="binding site" evidence="4">
    <location>
        <position position="253"/>
    </location>
    <ligand>
        <name>glycerol</name>
        <dbReference type="ChEBI" id="CHEBI:17754"/>
    </ligand>
</feature>
<feature type="binding site" evidence="5">
    <location>
        <begin position="93"/>
        <end position="97"/>
    </location>
    <ligand>
        <name>NAD(+)</name>
        <dbReference type="ChEBI" id="CHEBI:57540"/>
    </ligand>
</feature>
<dbReference type="SUPFAM" id="SSF56796">
    <property type="entry name" value="Dehydroquinate synthase-like"/>
    <property type="match status" value="1"/>
</dbReference>
<keyword evidence="3" id="KW-0560">Oxidoreductase</keyword>
<evidence type="ECO:0000313" key="7">
    <source>
        <dbReference type="EMBL" id="OXM86765.1"/>
    </source>
</evidence>
<evidence type="ECO:0000256" key="3">
    <source>
        <dbReference type="ARBA" id="ARBA00023002"/>
    </source>
</evidence>
<dbReference type="Proteomes" id="UP000215509">
    <property type="component" value="Unassembled WGS sequence"/>
</dbReference>
<comment type="cofactor">
    <cofactor evidence="4">
        <name>Zn(2+)</name>
        <dbReference type="ChEBI" id="CHEBI:29105"/>
    </cofactor>
    <text evidence="4">Binds 1 zinc ion per subunit.</text>
</comment>
<evidence type="ECO:0000256" key="2">
    <source>
        <dbReference type="ARBA" id="ARBA00022723"/>
    </source>
</evidence>
<feature type="binding site" evidence="4">
    <location>
        <position position="270"/>
    </location>
    <ligand>
        <name>glycerol</name>
        <dbReference type="ChEBI" id="CHEBI:17754"/>
    </ligand>
</feature>
<dbReference type="OrthoDB" id="5198708at2"/>
<evidence type="ECO:0000256" key="4">
    <source>
        <dbReference type="PIRSR" id="PIRSR000112-1"/>
    </source>
</evidence>